<dbReference type="Gene3D" id="3.30.930.10">
    <property type="entry name" value="Bira Bifunctional Protein, Domain 2"/>
    <property type="match status" value="2"/>
</dbReference>
<evidence type="ECO:0000256" key="11">
    <source>
        <dbReference type="ARBA" id="ARBA00029731"/>
    </source>
</evidence>
<dbReference type="SUPFAM" id="SSF55681">
    <property type="entry name" value="Class II aaRS and biotin synthetases"/>
    <property type="match status" value="1"/>
</dbReference>
<dbReference type="InterPro" id="IPR004500">
    <property type="entry name" value="Pro-tRNA-synth_IIa_bac-type"/>
</dbReference>
<comment type="subcellular location">
    <subcellularLocation>
        <location evidence="1">Cytoplasm</location>
    </subcellularLocation>
</comment>
<evidence type="ECO:0000256" key="4">
    <source>
        <dbReference type="ARBA" id="ARBA00012831"/>
    </source>
</evidence>
<dbReference type="InterPro" id="IPR045864">
    <property type="entry name" value="aa-tRNA-synth_II/BPL/LPL"/>
</dbReference>
<evidence type="ECO:0000256" key="2">
    <source>
        <dbReference type="ARBA" id="ARBA00008226"/>
    </source>
</evidence>
<dbReference type="InterPro" id="IPR002314">
    <property type="entry name" value="aa-tRNA-synt_IIb"/>
</dbReference>
<evidence type="ECO:0000256" key="1">
    <source>
        <dbReference type="ARBA" id="ARBA00004496"/>
    </source>
</evidence>
<comment type="caution">
    <text evidence="14">The sequence shown here is derived from an EMBL/GenBank/DDBJ whole genome shotgun (WGS) entry which is preliminary data.</text>
</comment>
<evidence type="ECO:0000256" key="5">
    <source>
        <dbReference type="ARBA" id="ARBA00022490"/>
    </source>
</evidence>
<dbReference type="Gene3D" id="3.40.50.800">
    <property type="entry name" value="Anticodon-binding domain"/>
    <property type="match status" value="1"/>
</dbReference>
<keyword evidence="6" id="KW-0436">Ligase</keyword>
<evidence type="ECO:0000259" key="13">
    <source>
        <dbReference type="PROSITE" id="PS50862"/>
    </source>
</evidence>
<keyword evidence="7" id="KW-0547">Nucleotide-binding</keyword>
<proteinExistence type="inferred from homology"/>
<dbReference type="SUPFAM" id="SSF52954">
    <property type="entry name" value="Class II aaRS ABD-related"/>
    <property type="match status" value="1"/>
</dbReference>
<reference evidence="14 15" key="2">
    <citation type="journal article" date="2014" name="J. Gen. Appl. Microbiol.">
        <title>The early diverging ascomycetous budding yeast Saitoella complicata has three histone deacetylases belonging to the Clr6, Hos2, and Rpd3 lineages.</title>
        <authorList>
            <person name="Nishida H."/>
            <person name="Matsumoto T."/>
            <person name="Kondo S."/>
            <person name="Hamamoto M."/>
            <person name="Yoshikawa H."/>
        </authorList>
    </citation>
    <scope>NUCLEOTIDE SEQUENCE [LARGE SCALE GENOMIC DNA]</scope>
    <source>
        <strain evidence="14 15">NRRL Y-17804</strain>
    </source>
</reference>
<evidence type="ECO:0000256" key="6">
    <source>
        <dbReference type="ARBA" id="ARBA00022598"/>
    </source>
</evidence>
<dbReference type="GO" id="GO:0006433">
    <property type="term" value="P:prolyl-tRNA aminoacylation"/>
    <property type="evidence" value="ECO:0007669"/>
    <property type="project" value="InterPro"/>
</dbReference>
<dbReference type="InterPro" id="IPR044140">
    <property type="entry name" value="ProRS_anticodon_short"/>
</dbReference>
<dbReference type="InterPro" id="IPR004154">
    <property type="entry name" value="Anticodon-bd"/>
</dbReference>
<reference evidence="14 15" key="1">
    <citation type="journal article" date="2011" name="J. Gen. Appl. Microbiol.">
        <title>Draft genome sequencing of the enigmatic yeast Saitoella complicata.</title>
        <authorList>
            <person name="Nishida H."/>
            <person name="Hamamoto M."/>
            <person name="Sugiyama J."/>
        </authorList>
    </citation>
    <scope>NUCLEOTIDE SEQUENCE [LARGE SCALE GENOMIC DNA]</scope>
    <source>
        <strain evidence="14 15">NRRL Y-17804</strain>
    </source>
</reference>
<dbReference type="CDD" id="cd00779">
    <property type="entry name" value="ProRS_core_prok"/>
    <property type="match status" value="1"/>
</dbReference>
<evidence type="ECO:0000256" key="12">
    <source>
        <dbReference type="ARBA" id="ARBA00047671"/>
    </source>
</evidence>
<comment type="catalytic activity">
    <reaction evidence="12">
        <text>tRNA(Pro) + L-proline + ATP = L-prolyl-tRNA(Pro) + AMP + diphosphate</text>
        <dbReference type="Rhea" id="RHEA:14305"/>
        <dbReference type="Rhea" id="RHEA-COMP:9700"/>
        <dbReference type="Rhea" id="RHEA-COMP:9702"/>
        <dbReference type="ChEBI" id="CHEBI:30616"/>
        <dbReference type="ChEBI" id="CHEBI:33019"/>
        <dbReference type="ChEBI" id="CHEBI:60039"/>
        <dbReference type="ChEBI" id="CHEBI:78442"/>
        <dbReference type="ChEBI" id="CHEBI:78532"/>
        <dbReference type="ChEBI" id="CHEBI:456215"/>
        <dbReference type="EC" id="6.1.1.15"/>
    </reaction>
</comment>
<dbReference type="InterPro" id="IPR050062">
    <property type="entry name" value="Pro-tRNA_synthetase"/>
</dbReference>
<gene>
    <name evidence="14" type="ORF">G7K_0865-t1</name>
</gene>
<dbReference type="CDD" id="cd00861">
    <property type="entry name" value="ProRS_anticodon_short"/>
    <property type="match status" value="1"/>
</dbReference>
<dbReference type="GO" id="GO:0005739">
    <property type="term" value="C:mitochondrion"/>
    <property type="evidence" value="ECO:0007669"/>
    <property type="project" value="TreeGrafter"/>
</dbReference>
<feature type="domain" description="Aminoacyl-transfer RNA synthetases class-II family profile" evidence="13">
    <location>
        <begin position="75"/>
        <end position="483"/>
    </location>
</feature>
<dbReference type="Pfam" id="PF03129">
    <property type="entry name" value="HGTP_anticodon"/>
    <property type="match status" value="1"/>
</dbReference>
<dbReference type="NCBIfam" id="TIGR00409">
    <property type="entry name" value="proS_fam_II"/>
    <property type="match status" value="1"/>
</dbReference>
<keyword evidence="8" id="KW-0067">ATP-binding</keyword>
<accession>A0A0E9N9Y4</accession>
<evidence type="ECO:0000313" key="15">
    <source>
        <dbReference type="Proteomes" id="UP000033140"/>
    </source>
</evidence>
<dbReference type="EMBL" id="BACD03000005">
    <property type="protein sequence ID" value="GAO46639.1"/>
    <property type="molecule type" value="Genomic_DNA"/>
</dbReference>
<dbReference type="InterPro" id="IPR036621">
    <property type="entry name" value="Anticodon-bd_dom_sf"/>
</dbReference>
<dbReference type="GO" id="GO:0005524">
    <property type="term" value="F:ATP binding"/>
    <property type="evidence" value="ECO:0007669"/>
    <property type="project" value="UniProtKB-KW"/>
</dbReference>
<reference evidence="14 15" key="3">
    <citation type="journal article" date="2015" name="Genome Announc.">
        <title>Draft Genome Sequence of the Archiascomycetous Yeast Saitoella complicata.</title>
        <authorList>
            <person name="Yamauchi K."/>
            <person name="Kondo S."/>
            <person name="Hamamoto M."/>
            <person name="Takahashi Y."/>
            <person name="Ogura Y."/>
            <person name="Hayashi T."/>
            <person name="Nishida H."/>
        </authorList>
    </citation>
    <scope>NUCLEOTIDE SEQUENCE [LARGE SCALE GENOMIC DNA]</scope>
    <source>
        <strain evidence="14 15">NRRL Y-17804</strain>
    </source>
</reference>
<dbReference type="Proteomes" id="UP000033140">
    <property type="component" value="Unassembled WGS sequence"/>
</dbReference>
<evidence type="ECO:0000256" key="7">
    <source>
        <dbReference type="ARBA" id="ARBA00022741"/>
    </source>
</evidence>
<dbReference type="PROSITE" id="PS50862">
    <property type="entry name" value="AA_TRNA_LIGASE_II"/>
    <property type="match status" value="1"/>
</dbReference>
<protein>
    <recommendedName>
        <fullName evidence="4">proline--tRNA ligase</fullName>
        <ecNumber evidence="4">6.1.1.15</ecNumber>
    </recommendedName>
    <alternativeName>
        <fullName evidence="11">Prolyl-tRNA synthetase</fullName>
    </alternativeName>
</protein>
<keyword evidence="10" id="KW-0030">Aminoacyl-tRNA synthetase</keyword>
<evidence type="ECO:0000256" key="8">
    <source>
        <dbReference type="ARBA" id="ARBA00022840"/>
    </source>
</evidence>
<name>A0A0E9N9Y4_SAICN</name>
<dbReference type="FunFam" id="3.30.930.10:FF:000066">
    <property type="entry name" value="Proline--tRNA ligase"/>
    <property type="match status" value="1"/>
</dbReference>
<dbReference type="Pfam" id="PF00587">
    <property type="entry name" value="tRNA-synt_2b"/>
    <property type="match status" value="1"/>
</dbReference>
<dbReference type="GO" id="GO:0004827">
    <property type="term" value="F:proline-tRNA ligase activity"/>
    <property type="evidence" value="ECO:0007669"/>
    <property type="project" value="UniProtKB-EC"/>
</dbReference>
<dbReference type="InterPro" id="IPR002316">
    <property type="entry name" value="Pro-tRNA-ligase_IIa"/>
</dbReference>
<dbReference type="PANTHER" id="PTHR42753:SF2">
    <property type="entry name" value="PROLINE--TRNA LIGASE"/>
    <property type="match status" value="1"/>
</dbReference>
<dbReference type="InterPro" id="IPR006195">
    <property type="entry name" value="aa-tRNA-synth_II"/>
</dbReference>
<dbReference type="AlphaFoldDB" id="A0A0E9N9Y4"/>
<evidence type="ECO:0000256" key="3">
    <source>
        <dbReference type="ARBA" id="ARBA00011738"/>
    </source>
</evidence>
<dbReference type="PANTHER" id="PTHR42753">
    <property type="entry name" value="MITOCHONDRIAL RIBOSOME PROTEIN L39/PROLYL-TRNA LIGASE FAMILY MEMBER"/>
    <property type="match status" value="1"/>
</dbReference>
<organism evidence="14 15">
    <name type="scientific">Saitoella complicata (strain BCRC 22490 / CBS 7301 / JCM 7358 / NBRC 10748 / NRRL Y-17804)</name>
    <dbReference type="NCBI Taxonomy" id="698492"/>
    <lineage>
        <taxon>Eukaryota</taxon>
        <taxon>Fungi</taxon>
        <taxon>Dikarya</taxon>
        <taxon>Ascomycota</taxon>
        <taxon>Taphrinomycotina</taxon>
        <taxon>Taphrinomycotina incertae sedis</taxon>
        <taxon>Saitoella</taxon>
    </lineage>
</organism>
<dbReference type="PRINTS" id="PR01046">
    <property type="entry name" value="TRNASYNTHPRO"/>
</dbReference>
<keyword evidence="15" id="KW-1185">Reference proteome</keyword>
<comment type="subunit">
    <text evidence="3">Homodimer.</text>
</comment>
<dbReference type="InterPro" id="IPR033730">
    <property type="entry name" value="ProRS_core_prok"/>
</dbReference>
<dbReference type="STRING" id="698492.A0A0E9N9Y4"/>
<comment type="similarity">
    <text evidence="2">Belongs to the class-II aminoacyl-tRNA synthetase family.</text>
</comment>
<dbReference type="EC" id="6.1.1.15" evidence="4"/>
<keyword evidence="9" id="KW-0648">Protein biosynthesis</keyword>
<keyword evidence="5" id="KW-0963">Cytoplasm</keyword>
<evidence type="ECO:0000256" key="10">
    <source>
        <dbReference type="ARBA" id="ARBA00023146"/>
    </source>
</evidence>
<evidence type="ECO:0000313" key="14">
    <source>
        <dbReference type="EMBL" id="GAO46639.1"/>
    </source>
</evidence>
<dbReference type="OMA" id="NCDYAAN"/>
<sequence>MHFPGVLSHPRDCTDAGTPILRYIPAEKRQHPVAMLIRRYVRSINQTVTFAAFTKRAFTVDQRTRLSTFFVPQSDKVATATKEGSAHALLVKAGFLRQAAAGIYQLLPLGLRVQDKIERLVDRAMRGVGASKVALANLSSSELWKKTGRWEKGGDELIKVYDRKDTAFCLAPTHEEDITNLVANEVSSYRHLPVRLYQIGRKFRDERRPRFGLLRGREFVMKDLYTFDASEADALKTYDEVTRVYRELFDKIGVPYLVAEADSGNIGGSLSHEYHYMTKIGEDTVLNCKGCGYTANDERAATKLGRRDTSYETRYGLCSDNQLVAVHYPSGREINAISVRKTVPTFTGILLPSLEGKSWDSKLNVTHLFDENIAKDTTAPALPQNVECESSPSVVRELILIKAEASDPCPKCSHALESHRAIELGHTFHLGTKYSAPLGAKFVPEGGSKGSKDIIMGCHGLGISRMVAAIAEVTHDSKGLSWPVDVAPFKCAVIPGPKHDEVAEKVYDELTKVLGEDEVVLDERLGKSVGWKMKDADLAGYPFIVVVSKAWDKEQKVEFQVRKTGEKRYVTLEELGEAFKQ</sequence>
<evidence type="ECO:0000256" key="9">
    <source>
        <dbReference type="ARBA" id="ARBA00022917"/>
    </source>
</evidence>